<evidence type="ECO:0000313" key="3">
    <source>
        <dbReference type="Proteomes" id="UP001595953"/>
    </source>
</evidence>
<organism evidence="2 3">
    <name type="scientific">Geojedonia litorea</name>
    <dbReference type="NCBI Taxonomy" id="1268269"/>
    <lineage>
        <taxon>Bacteria</taxon>
        <taxon>Pseudomonadati</taxon>
        <taxon>Bacteroidota</taxon>
        <taxon>Flavobacteriia</taxon>
        <taxon>Flavobacteriales</taxon>
        <taxon>Flavobacteriaceae</taxon>
        <taxon>Geojedonia</taxon>
    </lineage>
</organism>
<dbReference type="EMBL" id="JBHSGP010000004">
    <property type="protein sequence ID" value="MFC4720950.1"/>
    <property type="molecule type" value="Genomic_DNA"/>
</dbReference>
<dbReference type="InterPro" id="IPR041657">
    <property type="entry name" value="HTH_17"/>
</dbReference>
<dbReference type="Proteomes" id="UP001595953">
    <property type="component" value="Unassembled WGS sequence"/>
</dbReference>
<evidence type="ECO:0000313" key="2">
    <source>
        <dbReference type="EMBL" id="MFC4720950.1"/>
    </source>
</evidence>
<gene>
    <name evidence="2" type="ORF">ACFO5O_01345</name>
</gene>
<protein>
    <submittedName>
        <fullName evidence="2">Helix-turn-helix domain-containing protein</fullName>
    </submittedName>
</protein>
<dbReference type="Pfam" id="PF12728">
    <property type="entry name" value="HTH_17"/>
    <property type="match status" value="1"/>
</dbReference>
<dbReference type="InterPro" id="IPR009061">
    <property type="entry name" value="DNA-bd_dom_put_sf"/>
</dbReference>
<comment type="caution">
    <text evidence="2">The sequence shown here is derived from an EMBL/GenBank/DDBJ whole genome shotgun (WGS) entry which is preliminary data.</text>
</comment>
<proteinExistence type="predicted"/>
<dbReference type="SUPFAM" id="SSF46955">
    <property type="entry name" value="Putative DNA-binding domain"/>
    <property type="match status" value="1"/>
</dbReference>
<dbReference type="RefSeq" id="WP_387960189.1">
    <property type="nucleotide sequence ID" value="NZ_JBHSGP010000004.1"/>
</dbReference>
<evidence type="ECO:0000259" key="1">
    <source>
        <dbReference type="Pfam" id="PF12728"/>
    </source>
</evidence>
<keyword evidence="3" id="KW-1185">Reference proteome</keyword>
<accession>A0ABV9N1U3</accession>
<feature type="domain" description="Helix-turn-helix" evidence="1">
    <location>
        <begin position="30"/>
        <end position="76"/>
    </location>
</feature>
<reference evidence="3" key="1">
    <citation type="journal article" date="2019" name="Int. J. Syst. Evol. Microbiol.">
        <title>The Global Catalogue of Microorganisms (GCM) 10K type strain sequencing project: providing services to taxonomists for standard genome sequencing and annotation.</title>
        <authorList>
            <consortium name="The Broad Institute Genomics Platform"/>
            <consortium name="The Broad Institute Genome Sequencing Center for Infectious Disease"/>
            <person name="Wu L."/>
            <person name="Ma J."/>
        </authorList>
    </citation>
    <scope>NUCLEOTIDE SEQUENCE [LARGE SCALE GENOMIC DNA]</scope>
    <source>
        <strain evidence="3">CCUG 63682</strain>
    </source>
</reference>
<sequence>MPPRPPQIISLPNPALGITIDPNMANLEEWYTTEDVMRHLKMSRSTVYRLRRKRELPAYKLGNIIVFPKHFINTMLLQRATLNLKQQHRPNPDSP</sequence>
<name>A0ABV9N1U3_9FLAO</name>